<dbReference type="Pfam" id="PF00501">
    <property type="entry name" value="AMP-binding"/>
    <property type="match status" value="1"/>
</dbReference>
<dbReference type="PROSITE" id="PS00455">
    <property type="entry name" value="AMP_BINDING"/>
    <property type="match status" value="1"/>
</dbReference>
<dbReference type="InterPro" id="IPR020845">
    <property type="entry name" value="AMP-binding_CS"/>
</dbReference>
<dbReference type="Gene3D" id="3.40.50.980">
    <property type="match status" value="2"/>
</dbReference>
<proteinExistence type="predicted"/>
<protein>
    <submittedName>
        <fullName evidence="2">AMP-binding protein</fullName>
    </submittedName>
</protein>
<reference evidence="3" key="1">
    <citation type="submission" date="2023-07" db="EMBL/GenBank/DDBJ databases">
        <title>30 novel species of actinomycetes from the DSMZ collection.</title>
        <authorList>
            <person name="Nouioui I."/>
        </authorList>
    </citation>
    <scope>NUCLEOTIDE SEQUENCE [LARGE SCALE GENOMIC DNA]</scope>
    <source>
        <strain evidence="3">DSM 45055</strain>
    </source>
</reference>
<dbReference type="InterPro" id="IPR000873">
    <property type="entry name" value="AMP-dep_synth/lig_dom"/>
</dbReference>
<feature type="non-terminal residue" evidence="2">
    <location>
        <position position="140"/>
    </location>
</feature>
<dbReference type="EMBL" id="JAVREK010000076">
    <property type="protein sequence ID" value="MDT0305332.1"/>
    <property type="molecule type" value="Genomic_DNA"/>
</dbReference>
<dbReference type="SUPFAM" id="SSF56801">
    <property type="entry name" value="Acetyl-CoA synthetase-like"/>
    <property type="match status" value="1"/>
</dbReference>
<dbReference type="PANTHER" id="PTHR45527:SF14">
    <property type="entry name" value="PLIPASTATIN SYNTHASE SUBUNIT B"/>
    <property type="match status" value="1"/>
</dbReference>
<organism evidence="2 3">
    <name type="scientific">Streptomonospora wellingtoniae</name>
    <dbReference type="NCBI Taxonomy" id="3075544"/>
    <lineage>
        <taxon>Bacteria</taxon>
        <taxon>Bacillati</taxon>
        <taxon>Actinomycetota</taxon>
        <taxon>Actinomycetes</taxon>
        <taxon>Streptosporangiales</taxon>
        <taxon>Nocardiopsidaceae</taxon>
        <taxon>Streptomonospora</taxon>
    </lineage>
</organism>
<keyword evidence="3" id="KW-1185">Reference proteome</keyword>
<dbReference type="InterPro" id="IPR020459">
    <property type="entry name" value="AMP-binding"/>
</dbReference>
<evidence type="ECO:0000313" key="2">
    <source>
        <dbReference type="EMBL" id="MDT0305332.1"/>
    </source>
</evidence>
<feature type="domain" description="AMP-dependent synthetase/ligase" evidence="1">
    <location>
        <begin position="2"/>
        <end position="138"/>
    </location>
</feature>
<sequence>MGPESLVGLCVERSPEMMIGLLGILKAGGAYVPLDPAYPEQRLQYILEDAGIRVLVTTESLQGWLTEGIEAICLDRDQEMIAQESTLSPIGEATAKNVMYVIYTSGSTGNPKGVMVEHHSVMNYLEWMKVRYSLTSKDVT</sequence>
<dbReference type="PRINTS" id="PR00154">
    <property type="entry name" value="AMPBINDING"/>
</dbReference>
<name>A0ABU2L1S0_9ACTN</name>
<comment type="caution">
    <text evidence="2">The sequence shown here is derived from an EMBL/GenBank/DDBJ whole genome shotgun (WGS) entry which is preliminary data.</text>
</comment>
<gene>
    <name evidence="2" type="ORF">RM446_24700</name>
</gene>
<dbReference type="PANTHER" id="PTHR45527">
    <property type="entry name" value="NONRIBOSOMAL PEPTIDE SYNTHETASE"/>
    <property type="match status" value="1"/>
</dbReference>
<evidence type="ECO:0000259" key="1">
    <source>
        <dbReference type="Pfam" id="PF00501"/>
    </source>
</evidence>
<evidence type="ECO:0000313" key="3">
    <source>
        <dbReference type="Proteomes" id="UP001183226"/>
    </source>
</evidence>
<dbReference type="RefSeq" id="WP_311547843.1">
    <property type="nucleotide sequence ID" value="NZ_JAVREK010000076.1"/>
</dbReference>
<dbReference type="Proteomes" id="UP001183226">
    <property type="component" value="Unassembled WGS sequence"/>
</dbReference>
<accession>A0ABU2L1S0</accession>